<reference evidence="10 11" key="1">
    <citation type="submission" date="2017-04" db="EMBL/GenBank/DDBJ databases">
        <authorList>
            <person name="Afonso C.L."/>
            <person name="Miller P.J."/>
            <person name="Scott M.A."/>
            <person name="Spackman E."/>
            <person name="Goraichik I."/>
            <person name="Dimitrov K.M."/>
            <person name="Suarez D.L."/>
            <person name="Swayne D.E."/>
        </authorList>
    </citation>
    <scope>NUCLEOTIDE SEQUENCE [LARGE SCALE GENOMIC DNA]</scope>
    <source>
        <strain evidence="10 11">DSM 3385</strain>
    </source>
</reference>
<evidence type="ECO:0000256" key="7">
    <source>
        <dbReference type="ARBA" id="ARBA00023004"/>
    </source>
</evidence>
<evidence type="ECO:0000259" key="9">
    <source>
        <dbReference type="PROSITE" id="PS51669"/>
    </source>
</evidence>
<dbReference type="OrthoDB" id="9757870at2"/>
<comment type="similarity">
    <text evidence="1">Belongs to the prokaryotic molybdopterin-containing oxidoreductase family.</text>
</comment>
<gene>
    <name evidence="10" type="ORF">SAMN02746065_1235</name>
</gene>
<dbReference type="Gene3D" id="3.40.228.10">
    <property type="entry name" value="Dimethylsulfoxide Reductase, domain 2"/>
    <property type="match status" value="1"/>
</dbReference>
<evidence type="ECO:0000256" key="2">
    <source>
        <dbReference type="ARBA" id="ARBA00022485"/>
    </source>
</evidence>
<dbReference type="Gene3D" id="3.40.50.740">
    <property type="match status" value="1"/>
</dbReference>
<dbReference type="InterPro" id="IPR009010">
    <property type="entry name" value="Asp_de-COase-like_dom_sf"/>
</dbReference>
<organism evidence="10 11">
    <name type="scientific">Desulfocicer vacuolatum DSM 3385</name>
    <dbReference type="NCBI Taxonomy" id="1121400"/>
    <lineage>
        <taxon>Bacteria</taxon>
        <taxon>Pseudomonadati</taxon>
        <taxon>Thermodesulfobacteriota</taxon>
        <taxon>Desulfobacteria</taxon>
        <taxon>Desulfobacterales</taxon>
        <taxon>Desulfobacteraceae</taxon>
        <taxon>Desulfocicer</taxon>
    </lineage>
</organism>
<dbReference type="AlphaFoldDB" id="A0A1W2E1A0"/>
<dbReference type="PANTHER" id="PTHR43742">
    <property type="entry name" value="TRIMETHYLAMINE-N-OXIDE REDUCTASE"/>
    <property type="match status" value="1"/>
</dbReference>
<proteinExistence type="inferred from homology"/>
<sequence length="717" mass="76496">MKVDRRSFLGLGLGAAAGVAVTPATWKLMDDSSIWTQNWPWTPVPPDGEVTFEDTVCTLCSGNCGISVRKINGRPVKIEGTTGHPVNDGGVCLHGISALQYLYDPSRVKSPMIKTDDTWKEVSWEKALAHAAEALGNIRKADNANAIACITDNDKGTVSGLFKRLTTVLGSNNYYTMDTMEKAWATTIDAVNGVKAHVGFDLKNSDLILSFGSGFIEGWGAPVYNFQVNARRKTHGIKLIQVEPRLSNTAAAADKWVPAKPGTEADLALAICGVLITKGLYNKKAIQADDPSFKAFAKMAQEKYSPARTARTTGIDVASIQNLAMAFADAEKPVAIAGRGKGDSAGSTREFAAVYALNCLAGNINAPGGFWLMDKDPAEVWPSIEMDAMATQGFARAKFVETDTVDSLMAKVTASAKSPVEALLVYNANPCYSLKNAKAVTEAVKKIPFVISFSSYMDETTQLADVVLPSHMFLERREDVSLTGPVPLDITALTRPMVSPLFDTRHPGDSVLSLAAAMEGSVAASFPWESYDACLEAVKAPVWKALSEKGSVVKEPVSLVKKIERMDFSLLLNDTAVVAAEGDEATYPLVLMPVDNIRLTGEIAASPFAVKTVSDKVLKGTDSFIEINPETADQLRLSQGDEVTLTTPVGSAIVKVNLFDGIMPGVLAMAHGLGHTMAENPYVGGKGVNVNALVGPVMDAISGLDAAWGIRAKISRV</sequence>
<dbReference type="InterPro" id="IPR006656">
    <property type="entry name" value="Mopterin_OxRdtase"/>
</dbReference>
<dbReference type="GO" id="GO:0043546">
    <property type="term" value="F:molybdopterin cofactor binding"/>
    <property type="evidence" value="ECO:0007669"/>
    <property type="project" value="InterPro"/>
</dbReference>
<dbReference type="GO" id="GO:0016491">
    <property type="term" value="F:oxidoreductase activity"/>
    <property type="evidence" value="ECO:0007669"/>
    <property type="project" value="UniProtKB-KW"/>
</dbReference>
<name>A0A1W2E1A0_9BACT</name>
<dbReference type="STRING" id="1121400.SAMN02746065_1235"/>
<keyword evidence="5" id="KW-0732">Signal</keyword>
<keyword evidence="8" id="KW-0411">Iron-sulfur</keyword>
<feature type="domain" description="4Fe-4S Mo/W bis-MGD-type" evidence="9">
    <location>
        <begin position="50"/>
        <end position="106"/>
    </location>
</feature>
<dbReference type="InterPro" id="IPR053557">
    <property type="entry name" value="Molybdopterin-Qrc_component"/>
</dbReference>
<keyword evidence="7" id="KW-0408">Iron</keyword>
<keyword evidence="11" id="KW-1185">Reference proteome</keyword>
<dbReference type="Proteomes" id="UP000192418">
    <property type="component" value="Unassembled WGS sequence"/>
</dbReference>
<evidence type="ECO:0000256" key="8">
    <source>
        <dbReference type="ARBA" id="ARBA00023014"/>
    </source>
</evidence>
<evidence type="ECO:0000313" key="10">
    <source>
        <dbReference type="EMBL" id="SMD03554.1"/>
    </source>
</evidence>
<dbReference type="InterPro" id="IPR006311">
    <property type="entry name" value="TAT_signal"/>
</dbReference>
<evidence type="ECO:0000256" key="5">
    <source>
        <dbReference type="ARBA" id="ARBA00022729"/>
    </source>
</evidence>
<dbReference type="Pfam" id="PF04879">
    <property type="entry name" value="Molybdop_Fe4S4"/>
    <property type="match status" value="1"/>
</dbReference>
<evidence type="ECO:0000256" key="4">
    <source>
        <dbReference type="ARBA" id="ARBA00022723"/>
    </source>
</evidence>
<dbReference type="InterPro" id="IPR006657">
    <property type="entry name" value="MoPterin_dinucl-bd_dom"/>
</dbReference>
<dbReference type="NCBIfam" id="NF041783">
    <property type="entry name" value="mnquin_red_QrcB"/>
    <property type="match status" value="1"/>
</dbReference>
<dbReference type="PANTHER" id="PTHR43742:SF9">
    <property type="entry name" value="TETRATHIONATE REDUCTASE SUBUNIT A"/>
    <property type="match status" value="1"/>
</dbReference>
<evidence type="ECO:0000256" key="1">
    <source>
        <dbReference type="ARBA" id="ARBA00010312"/>
    </source>
</evidence>
<keyword evidence="3" id="KW-0500">Molybdenum</keyword>
<dbReference type="SMART" id="SM00926">
    <property type="entry name" value="Molybdop_Fe4S4"/>
    <property type="match status" value="1"/>
</dbReference>
<dbReference type="SUPFAM" id="SSF53706">
    <property type="entry name" value="Formate dehydrogenase/DMSO reductase, domains 1-3"/>
    <property type="match status" value="1"/>
</dbReference>
<dbReference type="Pfam" id="PF00384">
    <property type="entry name" value="Molybdopterin"/>
    <property type="match status" value="1"/>
</dbReference>
<dbReference type="RefSeq" id="WP_084071175.1">
    <property type="nucleotide sequence ID" value="NZ_FWXY01000023.1"/>
</dbReference>
<keyword evidence="6" id="KW-0560">Oxidoreductase</keyword>
<dbReference type="EMBL" id="FWXY01000023">
    <property type="protein sequence ID" value="SMD03554.1"/>
    <property type="molecule type" value="Genomic_DNA"/>
</dbReference>
<dbReference type="Gene3D" id="2.20.25.90">
    <property type="entry name" value="ADC-like domains"/>
    <property type="match status" value="1"/>
</dbReference>
<accession>A0A1W2E1A0</accession>
<evidence type="ECO:0000256" key="3">
    <source>
        <dbReference type="ARBA" id="ARBA00022505"/>
    </source>
</evidence>
<dbReference type="SUPFAM" id="SSF50692">
    <property type="entry name" value="ADC-like"/>
    <property type="match status" value="1"/>
</dbReference>
<keyword evidence="4" id="KW-0479">Metal-binding</keyword>
<dbReference type="Pfam" id="PF01568">
    <property type="entry name" value="Molydop_binding"/>
    <property type="match status" value="1"/>
</dbReference>
<protein>
    <submittedName>
        <fullName evidence="10">Anaerobic selenocysteine-containing dehydrogenase</fullName>
    </submittedName>
</protein>
<dbReference type="InterPro" id="IPR006963">
    <property type="entry name" value="Mopterin_OxRdtase_4Fe-4S_dom"/>
</dbReference>
<dbReference type="GO" id="GO:0046872">
    <property type="term" value="F:metal ion binding"/>
    <property type="evidence" value="ECO:0007669"/>
    <property type="project" value="UniProtKB-KW"/>
</dbReference>
<dbReference type="InterPro" id="IPR050612">
    <property type="entry name" value="Prok_Mopterin_Oxidored"/>
</dbReference>
<dbReference type="PROSITE" id="PS51318">
    <property type="entry name" value="TAT"/>
    <property type="match status" value="1"/>
</dbReference>
<keyword evidence="2" id="KW-0004">4Fe-4S</keyword>
<dbReference type="PROSITE" id="PS51669">
    <property type="entry name" value="4FE4S_MOW_BIS_MGD"/>
    <property type="match status" value="1"/>
</dbReference>
<evidence type="ECO:0000313" key="11">
    <source>
        <dbReference type="Proteomes" id="UP000192418"/>
    </source>
</evidence>
<dbReference type="Gene3D" id="2.40.40.20">
    <property type="match status" value="1"/>
</dbReference>
<dbReference type="Gene3D" id="3.30.2070.10">
    <property type="entry name" value="Formate dehydrogenase/DMSO reductase"/>
    <property type="match status" value="1"/>
</dbReference>
<dbReference type="GO" id="GO:0051539">
    <property type="term" value="F:4 iron, 4 sulfur cluster binding"/>
    <property type="evidence" value="ECO:0007669"/>
    <property type="project" value="UniProtKB-KW"/>
</dbReference>
<evidence type="ECO:0000256" key="6">
    <source>
        <dbReference type="ARBA" id="ARBA00023002"/>
    </source>
</evidence>